<gene>
    <name evidence="2" type="ORF">BL240_10170</name>
</gene>
<name>A0A1L5PP66_PSEPU</name>
<sequence>MPDVKVKTIKGFNNGGAYVKRHQEITVDELRARDLLRNGLIEEYDVKQASEPENKKAPEPANKGGKPAAAKQSKE</sequence>
<evidence type="ECO:0000256" key="1">
    <source>
        <dbReference type="SAM" id="MobiDB-lite"/>
    </source>
</evidence>
<reference evidence="2 3" key="1">
    <citation type="submission" date="2016-12" db="EMBL/GenBank/DDBJ databases">
        <title>Draft Genome Sequence of Mercury Resistant Pseudomonas DRA525.</title>
        <authorList>
            <person name="Drace K.M."/>
        </authorList>
    </citation>
    <scope>NUCLEOTIDE SEQUENCE [LARGE SCALE GENOMIC DNA]</scope>
    <source>
        <strain evidence="2 3">DRA525</strain>
    </source>
</reference>
<dbReference type="EMBL" id="CP018743">
    <property type="protein sequence ID" value="APO81786.1"/>
    <property type="molecule type" value="Genomic_DNA"/>
</dbReference>
<dbReference type="RefSeq" id="WP_075044694.1">
    <property type="nucleotide sequence ID" value="NZ_CP018743.1"/>
</dbReference>
<evidence type="ECO:0000313" key="3">
    <source>
        <dbReference type="Proteomes" id="UP000185146"/>
    </source>
</evidence>
<organism evidence="2 3">
    <name type="scientific">Pseudomonas putida</name>
    <name type="common">Arthrobacter siderocapsulatus</name>
    <dbReference type="NCBI Taxonomy" id="303"/>
    <lineage>
        <taxon>Bacteria</taxon>
        <taxon>Pseudomonadati</taxon>
        <taxon>Pseudomonadota</taxon>
        <taxon>Gammaproteobacteria</taxon>
        <taxon>Pseudomonadales</taxon>
        <taxon>Pseudomonadaceae</taxon>
        <taxon>Pseudomonas</taxon>
    </lineage>
</organism>
<protein>
    <submittedName>
        <fullName evidence="2">Uncharacterized protein</fullName>
    </submittedName>
</protein>
<feature type="compositionally biased region" description="Low complexity" evidence="1">
    <location>
        <begin position="59"/>
        <end position="75"/>
    </location>
</feature>
<dbReference type="AlphaFoldDB" id="A0A1L5PP66"/>
<feature type="compositionally biased region" description="Basic and acidic residues" evidence="1">
    <location>
        <begin position="44"/>
        <end position="58"/>
    </location>
</feature>
<proteinExistence type="predicted"/>
<accession>A0A1L5PP66</accession>
<evidence type="ECO:0000313" key="2">
    <source>
        <dbReference type="EMBL" id="APO81786.1"/>
    </source>
</evidence>
<dbReference type="Proteomes" id="UP000185146">
    <property type="component" value="Chromosome"/>
</dbReference>
<feature type="region of interest" description="Disordered" evidence="1">
    <location>
        <begin position="44"/>
        <end position="75"/>
    </location>
</feature>